<reference evidence="1" key="1">
    <citation type="submission" date="2014-11" db="EMBL/GenBank/DDBJ databases">
        <authorList>
            <person name="Amaro Gonzalez C."/>
        </authorList>
    </citation>
    <scope>NUCLEOTIDE SEQUENCE</scope>
</reference>
<name>A0A0E9SMT4_ANGAN</name>
<protein>
    <submittedName>
        <fullName evidence="1">Uncharacterized protein</fullName>
    </submittedName>
</protein>
<evidence type="ECO:0000313" key="1">
    <source>
        <dbReference type="EMBL" id="JAH42636.1"/>
    </source>
</evidence>
<reference evidence="1" key="2">
    <citation type="journal article" date="2015" name="Fish Shellfish Immunol.">
        <title>Early steps in the European eel (Anguilla anguilla)-Vibrio vulnificus interaction in the gills: Role of the RtxA13 toxin.</title>
        <authorList>
            <person name="Callol A."/>
            <person name="Pajuelo D."/>
            <person name="Ebbesson L."/>
            <person name="Teles M."/>
            <person name="MacKenzie S."/>
            <person name="Amaro C."/>
        </authorList>
    </citation>
    <scope>NUCLEOTIDE SEQUENCE</scope>
</reference>
<proteinExistence type="predicted"/>
<sequence length="32" mass="3928">MIWCPQVFPPPFLPPLPPSLYCYCYYHPQYYC</sequence>
<accession>A0A0E9SMT4</accession>
<dbReference type="EMBL" id="GBXM01065941">
    <property type="protein sequence ID" value="JAH42636.1"/>
    <property type="molecule type" value="Transcribed_RNA"/>
</dbReference>
<dbReference type="AlphaFoldDB" id="A0A0E9SMT4"/>
<organism evidence="1">
    <name type="scientific">Anguilla anguilla</name>
    <name type="common">European freshwater eel</name>
    <name type="synonym">Muraena anguilla</name>
    <dbReference type="NCBI Taxonomy" id="7936"/>
    <lineage>
        <taxon>Eukaryota</taxon>
        <taxon>Metazoa</taxon>
        <taxon>Chordata</taxon>
        <taxon>Craniata</taxon>
        <taxon>Vertebrata</taxon>
        <taxon>Euteleostomi</taxon>
        <taxon>Actinopterygii</taxon>
        <taxon>Neopterygii</taxon>
        <taxon>Teleostei</taxon>
        <taxon>Anguilliformes</taxon>
        <taxon>Anguillidae</taxon>
        <taxon>Anguilla</taxon>
    </lineage>
</organism>